<gene>
    <name evidence="2" type="ORF">BJ508DRAFT_140550</name>
</gene>
<evidence type="ECO:0000313" key="3">
    <source>
        <dbReference type="Proteomes" id="UP000275078"/>
    </source>
</evidence>
<feature type="compositionally biased region" description="Polar residues" evidence="1">
    <location>
        <begin position="167"/>
        <end position="181"/>
    </location>
</feature>
<evidence type="ECO:0000313" key="2">
    <source>
        <dbReference type="EMBL" id="RPA79516.1"/>
    </source>
</evidence>
<evidence type="ECO:0000256" key="1">
    <source>
        <dbReference type="SAM" id="MobiDB-lite"/>
    </source>
</evidence>
<feature type="region of interest" description="Disordered" evidence="1">
    <location>
        <begin position="141"/>
        <end position="209"/>
    </location>
</feature>
<reference evidence="2 3" key="1">
    <citation type="journal article" date="2018" name="Nat. Ecol. Evol.">
        <title>Pezizomycetes genomes reveal the molecular basis of ectomycorrhizal truffle lifestyle.</title>
        <authorList>
            <person name="Murat C."/>
            <person name="Payen T."/>
            <person name="Noel B."/>
            <person name="Kuo A."/>
            <person name="Morin E."/>
            <person name="Chen J."/>
            <person name="Kohler A."/>
            <person name="Krizsan K."/>
            <person name="Balestrini R."/>
            <person name="Da Silva C."/>
            <person name="Montanini B."/>
            <person name="Hainaut M."/>
            <person name="Levati E."/>
            <person name="Barry K.W."/>
            <person name="Belfiori B."/>
            <person name="Cichocki N."/>
            <person name="Clum A."/>
            <person name="Dockter R.B."/>
            <person name="Fauchery L."/>
            <person name="Guy J."/>
            <person name="Iotti M."/>
            <person name="Le Tacon F."/>
            <person name="Lindquist E.A."/>
            <person name="Lipzen A."/>
            <person name="Malagnac F."/>
            <person name="Mello A."/>
            <person name="Molinier V."/>
            <person name="Miyauchi S."/>
            <person name="Poulain J."/>
            <person name="Riccioni C."/>
            <person name="Rubini A."/>
            <person name="Sitrit Y."/>
            <person name="Splivallo R."/>
            <person name="Traeger S."/>
            <person name="Wang M."/>
            <person name="Zifcakova L."/>
            <person name="Wipf D."/>
            <person name="Zambonelli A."/>
            <person name="Paolocci F."/>
            <person name="Nowrousian M."/>
            <person name="Ottonello S."/>
            <person name="Baldrian P."/>
            <person name="Spatafora J.W."/>
            <person name="Henrissat B."/>
            <person name="Nagy L.G."/>
            <person name="Aury J.M."/>
            <person name="Wincker P."/>
            <person name="Grigoriev I.V."/>
            <person name="Bonfante P."/>
            <person name="Martin F.M."/>
        </authorList>
    </citation>
    <scope>NUCLEOTIDE SEQUENCE [LARGE SCALE GENOMIC DNA]</scope>
    <source>
        <strain evidence="2 3">RN42</strain>
    </source>
</reference>
<sequence>MPAGSPPRYAPVTMLQVSLACESFNQHARMCHQCSDVGASFRRGDVPCSTGDALNQPIRNMFKQQQAGLERDFPGVDQDVIIDAAMKGPAYNLLSFLNERRRERARNTPSPVMHYAIPIPNQVRPHQGAYYRQTAQLEVGGRRYGHSRSGSDSSSMPSNSPQPSYYHPQQSHGGYHNSNLQVPGGPQAVYYVERDNGRREKKHVRFDSR</sequence>
<feature type="compositionally biased region" description="Low complexity" evidence="1">
    <location>
        <begin position="147"/>
        <end position="166"/>
    </location>
</feature>
<dbReference type="Proteomes" id="UP000275078">
    <property type="component" value="Unassembled WGS sequence"/>
</dbReference>
<organism evidence="2 3">
    <name type="scientific">Ascobolus immersus RN42</name>
    <dbReference type="NCBI Taxonomy" id="1160509"/>
    <lineage>
        <taxon>Eukaryota</taxon>
        <taxon>Fungi</taxon>
        <taxon>Dikarya</taxon>
        <taxon>Ascomycota</taxon>
        <taxon>Pezizomycotina</taxon>
        <taxon>Pezizomycetes</taxon>
        <taxon>Pezizales</taxon>
        <taxon>Ascobolaceae</taxon>
        <taxon>Ascobolus</taxon>
    </lineage>
</organism>
<accession>A0A3N4I282</accession>
<feature type="compositionally biased region" description="Basic residues" evidence="1">
    <location>
        <begin position="199"/>
        <end position="209"/>
    </location>
</feature>
<protein>
    <submittedName>
        <fullName evidence="2">Uncharacterized protein</fullName>
    </submittedName>
</protein>
<proteinExistence type="predicted"/>
<keyword evidence="3" id="KW-1185">Reference proteome</keyword>
<dbReference type="EMBL" id="ML119698">
    <property type="protein sequence ID" value="RPA79516.1"/>
    <property type="molecule type" value="Genomic_DNA"/>
</dbReference>
<dbReference type="AlphaFoldDB" id="A0A3N4I282"/>
<name>A0A3N4I282_ASCIM</name>